<evidence type="ECO:0000256" key="2">
    <source>
        <dbReference type="PROSITE-ProRule" id="PRU00169"/>
    </source>
</evidence>
<dbReference type="Gene3D" id="3.40.50.2300">
    <property type="match status" value="1"/>
</dbReference>
<dbReference type="Pfam" id="PF14332">
    <property type="entry name" value="DUF4388"/>
    <property type="match status" value="1"/>
</dbReference>
<dbReference type="AlphaFoldDB" id="A0A8J7ZCV1"/>
<organism evidence="5 6">
    <name type="scientific">Myxacorys almedinensis A</name>
    <dbReference type="NCBI Taxonomy" id="2690445"/>
    <lineage>
        <taxon>Bacteria</taxon>
        <taxon>Bacillati</taxon>
        <taxon>Cyanobacteriota</taxon>
        <taxon>Cyanophyceae</taxon>
        <taxon>Leptolyngbyales</taxon>
        <taxon>Leptolyngbyaceae</taxon>
        <taxon>Myxacorys</taxon>
        <taxon>Myxacorys almedinensis</taxon>
    </lineage>
</organism>
<dbReference type="GO" id="GO:0000160">
    <property type="term" value="P:phosphorelay signal transduction system"/>
    <property type="evidence" value="ECO:0007669"/>
    <property type="project" value="InterPro"/>
</dbReference>
<dbReference type="InterPro" id="IPR024186">
    <property type="entry name" value="Sig_transdc_resp-reg_PatA"/>
</dbReference>
<dbReference type="SMART" id="SM00448">
    <property type="entry name" value="REC"/>
    <property type="match status" value="1"/>
</dbReference>
<dbReference type="InterPro" id="IPR025497">
    <property type="entry name" value="PatA-like_N"/>
</dbReference>
<dbReference type="InterPro" id="IPR001789">
    <property type="entry name" value="Sig_transdc_resp-reg_receiver"/>
</dbReference>
<evidence type="ECO:0000256" key="3">
    <source>
        <dbReference type="SAM" id="MobiDB-lite"/>
    </source>
</evidence>
<dbReference type="PIRSF" id="PIRSF005897">
    <property type="entry name" value="RR_PatA"/>
    <property type="match status" value="1"/>
</dbReference>
<feature type="modified residue" description="4-aspartylphosphate" evidence="2">
    <location>
        <position position="335"/>
    </location>
</feature>
<dbReference type="Proteomes" id="UP000646053">
    <property type="component" value="Unassembled WGS sequence"/>
</dbReference>
<accession>A0A8J7ZCV1</accession>
<feature type="region of interest" description="Disordered" evidence="3">
    <location>
        <begin position="243"/>
        <end position="266"/>
    </location>
</feature>
<evidence type="ECO:0000313" key="6">
    <source>
        <dbReference type="Proteomes" id="UP000646053"/>
    </source>
</evidence>
<dbReference type="SUPFAM" id="SSF52172">
    <property type="entry name" value="CheY-like"/>
    <property type="match status" value="1"/>
</dbReference>
<dbReference type="InterPro" id="IPR011006">
    <property type="entry name" value="CheY-like_superfamily"/>
</dbReference>
<name>A0A8J7ZCV1_9CYAN</name>
<evidence type="ECO:0000256" key="1">
    <source>
        <dbReference type="ARBA" id="ARBA00022553"/>
    </source>
</evidence>
<protein>
    <submittedName>
        <fullName evidence="5">Response regulator</fullName>
    </submittedName>
</protein>
<dbReference type="PROSITE" id="PS50110">
    <property type="entry name" value="RESPONSE_REGULATORY"/>
    <property type="match status" value="1"/>
</dbReference>
<keyword evidence="6" id="KW-1185">Reference proteome</keyword>
<dbReference type="EMBL" id="WVIE01000037">
    <property type="protein sequence ID" value="NDJ19680.1"/>
    <property type="molecule type" value="Genomic_DNA"/>
</dbReference>
<dbReference type="PANTHER" id="PTHR44591:SF23">
    <property type="entry name" value="CHEY SUBFAMILY"/>
    <property type="match status" value="1"/>
</dbReference>
<reference evidence="5" key="1">
    <citation type="submission" date="2019-12" db="EMBL/GenBank/DDBJ databases">
        <title>High-Quality draft genome sequences of three cyanobacteria isolated from the limestone walls of the Old Cathedral of Coimbra.</title>
        <authorList>
            <person name="Tiago I."/>
            <person name="Soares F."/>
            <person name="Portugal A."/>
        </authorList>
    </citation>
    <scope>NUCLEOTIDE SEQUENCE</scope>
    <source>
        <strain evidence="5">A</strain>
    </source>
</reference>
<feature type="domain" description="Response regulatory" evidence="4">
    <location>
        <begin position="286"/>
        <end position="402"/>
    </location>
</feature>
<dbReference type="Pfam" id="PF00072">
    <property type="entry name" value="Response_reg"/>
    <property type="match status" value="1"/>
</dbReference>
<evidence type="ECO:0000313" key="5">
    <source>
        <dbReference type="EMBL" id="NDJ19680.1"/>
    </source>
</evidence>
<dbReference type="RefSeq" id="WP_162425206.1">
    <property type="nucleotide sequence ID" value="NZ_WVIE01000037.1"/>
</dbReference>
<dbReference type="InterPro" id="IPR050595">
    <property type="entry name" value="Bact_response_regulator"/>
</dbReference>
<keyword evidence="1 2" id="KW-0597">Phosphoprotein</keyword>
<dbReference type="PANTHER" id="PTHR44591">
    <property type="entry name" value="STRESS RESPONSE REGULATOR PROTEIN 1"/>
    <property type="match status" value="1"/>
</dbReference>
<evidence type="ECO:0000259" key="4">
    <source>
        <dbReference type="PROSITE" id="PS50110"/>
    </source>
</evidence>
<proteinExistence type="predicted"/>
<comment type="caution">
    <text evidence="5">The sequence shown here is derived from an EMBL/GenBank/DDBJ whole genome shotgun (WGS) entry which is preliminary data.</text>
</comment>
<gene>
    <name evidence="5" type="ORF">GS601_20715</name>
</gene>
<sequence length="406" mass="44668">MLVDDSSPDTPSGLLGIRSRMHFTGRLDVRTNGQQWSLYLYMGRLIWASGGPHPRRRLHRYLTQHCPQISANSVTVRVTDSGQGQDYQTLSVLVKRQQITPEQAVAVIRSTIAEVLFDIIQQEETKPVTFKSDAEDVLDTSLAVVNAEQLLTEVQQIWNAWRSLGLADHSPNLAPALRHPEQLQEHTTEKVYKMLVSLVDGRRTLRDLAVLTKQDLLQLTRHLVPLYRKGLIALTKVSDLSVPGASGRATTSLSGGLEDTTPSAGLASSGLPRAGVVSAGSENSLLIACIDDSLRECQAMEKIVTAAGYRFIGIQDSVQALPLLLEQKPSLIFLDLVMPVANGYEICAQIRRVSLFKKTPIVILTSNDGIIDRVRARFVGSSGFLAKPPETDRVLTVIEKLLPVQR</sequence>